<keyword evidence="2" id="KW-1133">Transmembrane helix</keyword>
<dbReference type="SUPFAM" id="SSF53474">
    <property type="entry name" value="alpha/beta-Hydrolases"/>
    <property type="match status" value="1"/>
</dbReference>
<reference evidence="4 5" key="1">
    <citation type="submission" date="2019-02" db="EMBL/GenBank/DDBJ databases">
        <title>Draft genome sequences of novel Actinobacteria.</title>
        <authorList>
            <person name="Sahin N."/>
            <person name="Ay H."/>
            <person name="Saygin H."/>
        </authorList>
    </citation>
    <scope>NUCLEOTIDE SEQUENCE [LARGE SCALE GENOMIC DNA]</scope>
    <source>
        <strain evidence="4 5">KC603</strain>
    </source>
</reference>
<evidence type="ECO:0000313" key="4">
    <source>
        <dbReference type="EMBL" id="TDC52252.1"/>
    </source>
</evidence>
<keyword evidence="2" id="KW-0812">Transmembrane</keyword>
<dbReference type="Gene3D" id="3.40.50.1820">
    <property type="entry name" value="alpha/beta hydrolase"/>
    <property type="match status" value="1"/>
</dbReference>
<evidence type="ECO:0000259" key="3">
    <source>
        <dbReference type="Pfam" id="PF20434"/>
    </source>
</evidence>
<gene>
    <name evidence="4" type="ORF">E1212_09340</name>
</gene>
<evidence type="ECO:0000256" key="2">
    <source>
        <dbReference type="SAM" id="Phobius"/>
    </source>
</evidence>
<organism evidence="4 5">
    <name type="scientific">Jiangella ureilytica</name>
    <dbReference type="NCBI Taxonomy" id="2530374"/>
    <lineage>
        <taxon>Bacteria</taxon>
        <taxon>Bacillati</taxon>
        <taxon>Actinomycetota</taxon>
        <taxon>Actinomycetes</taxon>
        <taxon>Jiangellales</taxon>
        <taxon>Jiangellaceae</taxon>
        <taxon>Jiangella</taxon>
    </lineage>
</organism>
<dbReference type="OrthoDB" id="9803828at2"/>
<evidence type="ECO:0000256" key="1">
    <source>
        <dbReference type="ARBA" id="ARBA00022801"/>
    </source>
</evidence>
<dbReference type="PANTHER" id="PTHR48081">
    <property type="entry name" value="AB HYDROLASE SUPERFAMILY PROTEIN C4A8.06C"/>
    <property type="match status" value="1"/>
</dbReference>
<comment type="caution">
    <text evidence="4">The sequence shown here is derived from an EMBL/GenBank/DDBJ whole genome shotgun (WGS) entry which is preliminary data.</text>
</comment>
<keyword evidence="2" id="KW-0472">Membrane</keyword>
<sequence length="384" mass="40504">MPYGYLTSTVLLALGTLAALVSVPRRYPVVGTLGFVAGLVVNELPFLAMFWLAASTALAFVEGDIAGAGAWAAVGVAGLTAAGLVVVARQSLSAPGVVRAALAEAFGDVPADAVRAIPWASILLRPLWVHRRDVARTRNVPYGDAGRRNRLDVYRSRARSAAGPAPVVVYLHGGGYFSGSKSREGRLMLYRLAARGWVGVSATYRLRPRATFADHLADVERVLAWVREHIAEHGGDPDRVVLAGSSAGAHLASIAALTPRPATERRPLAAVCLYGYYGYYYGMGPAELPVSSPLGYAADVAPPVFVAHGDRDPLVPVEAARELVAHLRAASPNPVVYAELPGAQHAFDLYHSVRHEAVVDGVEAFVARVLASVTAGPAVSRRPG</sequence>
<dbReference type="RefSeq" id="WP_131981606.1">
    <property type="nucleotide sequence ID" value="NZ_SMKL01000016.1"/>
</dbReference>
<keyword evidence="5" id="KW-1185">Reference proteome</keyword>
<dbReference type="InterPro" id="IPR029058">
    <property type="entry name" value="AB_hydrolase_fold"/>
</dbReference>
<name>A0A4R4RTV9_9ACTN</name>
<dbReference type="AlphaFoldDB" id="A0A4R4RTV9"/>
<dbReference type="GO" id="GO:0016787">
    <property type="term" value="F:hydrolase activity"/>
    <property type="evidence" value="ECO:0007669"/>
    <property type="project" value="UniProtKB-KW"/>
</dbReference>
<feature type="transmembrane region" description="Helical" evidence="2">
    <location>
        <begin position="30"/>
        <end position="53"/>
    </location>
</feature>
<dbReference type="EMBL" id="SMKL01000016">
    <property type="protein sequence ID" value="TDC52252.1"/>
    <property type="molecule type" value="Genomic_DNA"/>
</dbReference>
<feature type="transmembrane region" description="Helical" evidence="2">
    <location>
        <begin position="65"/>
        <end position="87"/>
    </location>
</feature>
<dbReference type="Pfam" id="PF20434">
    <property type="entry name" value="BD-FAE"/>
    <property type="match status" value="1"/>
</dbReference>
<accession>A0A4R4RTV9</accession>
<dbReference type="Proteomes" id="UP000295621">
    <property type="component" value="Unassembled WGS sequence"/>
</dbReference>
<proteinExistence type="predicted"/>
<keyword evidence="1 4" id="KW-0378">Hydrolase</keyword>
<protein>
    <submittedName>
        <fullName evidence="4">Alpha/beta hydrolase</fullName>
    </submittedName>
</protein>
<dbReference type="PANTHER" id="PTHR48081:SF33">
    <property type="entry name" value="KYNURENINE FORMAMIDASE"/>
    <property type="match status" value="1"/>
</dbReference>
<dbReference type="InterPro" id="IPR049492">
    <property type="entry name" value="BD-FAE-like_dom"/>
</dbReference>
<feature type="transmembrane region" description="Helical" evidence="2">
    <location>
        <begin position="6"/>
        <end position="23"/>
    </location>
</feature>
<feature type="domain" description="BD-FAE-like" evidence="3">
    <location>
        <begin position="151"/>
        <end position="259"/>
    </location>
</feature>
<dbReference type="InterPro" id="IPR050300">
    <property type="entry name" value="GDXG_lipolytic_enzyme"/>
</dbReference>
<evidence type="ECO:0000313" key="5">
    <source>
        <dbReference type="Proteomes" id="UP000295621"/>
    </source>
</evidence>